<evidence type="ECO:0000313" key="2">
    <source>
        <dbReference type="EMBL" id="MBN8121152.1"/>
    </source>
</evidence>
<dbReference type="AlphaFoldDB" id="A0AAW4HAJ0"/>
<gene>
    <name evidence="2" type="ORF">J0J18_05370</name>
</gene>
<accession>A0AAW4HAJ0</accession>
<name>A0AAW4HAJ0_VIBVL</name>
<dbReference type="RefSeq" id="WP_039536498.1">
    <property type="nucleotide sequence ID" value="NZ_CP151592.1"/>
</dbReference>
<protein>
    <submittedName>
        <fullName evidence="2">Uncharacterized protein</fullName>
    </submittedName>
</protein>
<keyword evidence="1" id="KW-0732">Signal</keyword>
<evidence type="ECO:0000256" key="1">
    <source>
        <dbReference type="SAM" id="SignalP"/>
    </source>
</evidence>
<evidence type="ECO:0000313" key="3">
    <source>
        <dbReference type="Proteomes" id="UP000664056"/>
    </source>
</evidence>
<dbReference type="EMBL" id="JAFKOQ010000002">
    <property type="protein sequence ID" value="MBN8121152.1"/>
    <property type="molecule type" value="Genomic_DNA"/>
</dbReference>
<proteinExistence type="predicted"/>
<reference evidence="2" key="1">
    <citation type="submission" date="2021-03" db="EMBL/GenBank/DDBJ databases">
        <title>Study of the foodborne Vibrio vulnificus isolates from China.</title>
        <authorList>
            <person name="Zheng Z."/>
            <person name="Ye L."/>
        </authorList>
    </citation>
    <scope>NUCLEOTIDE SEQUENCE</scope>
    <source>
        <strain evidence="2">Vv1582</strain>
    </source>
</reference>
<organism evidence="2 3">
    <name type="scientific">Vibrio vulnificus</name>
    <dbReference type="NCBI Taxonomy" id="672"/>
    <lineage>
        <taxon>Bacteria</taxon>
        <taxon>Pseudomonadati</taxon>
        <taxon>Pseudomonadota</taxon>
        <taxon>Gammaproteobacteria</taxon>
        <taxon>Vibrionales</taxon>
        <taxon>Vibrionaceae</taxon>
        <taxon>Vibrio</taxon>
    </lineage>
</organism>
<sequence>MRYLTLFVIPLIFSAFSHALTVNISIKGDKVTYDNAVITTNSNYKPTSSEIISGITPTKKWIPTASSIAKKLAFSSSSDEAEVEVEIWGMEYDVGSLDTTLVRNDENGLEKSQCSLQRRGTSYQIMESFSDNSCIATMSVNNAKENIPFFFVRPLFKFNNLTESLKGKAEGVYVSSIEVPFRYYFYNSMSILTYRNLSFHLTFQINYIPETFSSLVVTSENGGVITPQYGSGTVKGETRFNIDTLGYFNVGIKMKFDTSKKYNLSHESQTEKKIPYYIHCDICEDRVIVDDSGKITASVLNNSGVVLVPVGSDKTKINFNLTVGYSDKTVNDVVTGEYSDSFAVIFGLDF</sequence>
<feature type="signal peptide" evidence="1">
    <location>
        <begin position="1"/>
        <end position="19"/>
    </location>
</feature>
<feature type="chain" id="PRO_5043845614" evidence="1">
    <location>
        <begin position="20"/>
        <end position="350"/>
    </location>
</feature>
<dbReference type="Proteomes" id="UP000664056">
    <property type="component" value="Unassembled WGS sequence"/>
</dbReference>
<comment type="caution">
    <text evidence="2">The sequence shown here is derived from an EMBL/GenBank/DDBJ whole genome shotgun (WGS) entry which is preliminary data.</text>
</comment>